<sequence>MRHYGHYINGEEVSPHSGEHFSTENPFTGEPWAMISRGDGIDVDLAVAAAKQAGEGEWGALSATDRGRLLRGLADLVREKAPHLAQIEMTDNGKLFAEALVQARYMSDYFHYYAGLADKVEGRVIPTDKAGVFTYTKYEPKGVIGIITPWNSPLSLASWKIAPALAAGCTVVVKPSEFTSASTLELVSLFEEAGFPPGVINAVTGFGAEVGEPLVVHPDVAHIGFTGGGEAGRRIYSSAASHLKTVTLELGGKSPNIIFDDADLDQALKGAIAGIFAATGQSCQAGSRLLVQESIHDEFVERLVAYVADITLGDPAAADTQIGPVANRPQFDKILRYIDIATSEGATCVAGGRARPDIGSGQFIEPTIFTGVENGMRIAQEEVFGPVLSVIPFKDEEDAIRIGNDVVFGLAGAVWTRSLRRAMLLTDKLKAGTIWVNNYRATSFTSPFGGFKQSGVGRESGQEAIKEYLETKCVWISSDLDVANPFVKR</sequence>
<feature type="domain" description="Aldehyde dehydrogenase" evidence="5">
    <location>
        <begin position="16"/>
        <end position="474"/>
    </location>
</feature>
<reference evidence="6 7" key="1">
    <citation type="submission" date="2016-10" db="EMBL/GenBank/DDBJ databases">
        <authorList>
            <person name="de Groot N.N."/>
        </authorList>
    </citation>
    <scope>NUCLEOTIDE SEQUENCE [LARGE SCALE GENOMIC DNA]</scope>
    <source>
        <strain evidence="6 7">CGMCC 4.3491</strain>
    </source>
</reference>
<feature type="active site" evidence="3">
    <location>
        <position position="249"/>
    </location>
</feature>
<keyword evidence="2 4" id="KW-0560">Oxidoreductase</keyword>
<evidence type="ECO:0000313" key="6">
    <source>
        <dbReference type="EMBL" id="SDZ48762.1"/>
    </source>
</evidence>
<dbReference type="InterPro" id="IPR016163">
    <property type="entry name" value="Ald_DH_C"/>
</dbReference>
<dbReference type="SUPFAM" id="SSF53720">
    <property type="entry name" value="ALDH-like"/>
    <property type="match status" value="1"/>
</dbReference>
<dbReference type="InterPro" id="IPR029510">
    <property type="entry name" value="Ald_DH_CS_GLU"/>
</dbReference>
<gene>
    <name evidence="6" type="ORF">SAMN05216554_4157</name>
</gene>
<evidence type="ECO:0000256" key="4">
    <source>
        <dbReference type="RuleBase" id="RU003345"/>
    </source>
</evidence>
<keyword evidence="7" id="KW-1185">Reference proteome</keyword>
<dbReference type="EMBL" id="FNPZ01000005">
    <property type="protein sequence ID" value="SDZ48762.1"/>
    <property type="molecule type" value="Genomic_DNA"/>
</dbReference>
<evidence type="ECO:0000256" key="1">
    <source>
        <dbReference type="ARBA" id="ARBA00009986"/>
    </source>
</evidence>
<evidence type="ECO:0000313" key="7">
    <source>
        <dbReference type="Proteomes" id="UP000198891"/>
    </source>
</evidence>
<dbReference type="GO" id="GO:0016620">
    <property type="term" value="F:oxidoreductase activity, acting on the aldehyde or oxo group of donors, NAD or NADP as acceptor"/>
    <property type="evidence" value="ECO:0007669"/>
    <property type="project" value="InterPro"/>
</dbReference>
<organism evidence="6 7">
    <name type="scientific">Herbiconiux ginsengi</name>
    <dbReference type="NCBI Taxonomy" id="381665"/>
    <lineage>
        <taxon>Bacteria</taxon>
        <taxon>Bacillati</taxon>
        <taxon>Actinomycetota</taxon>
        <taxon>Actinomycetes</taxon>
        <taxon>Micrococcales</taxon>
        <taxon>Microbacteriaceae</taxon>
        <taxon>Herbiconiux</taxon>
    </lineage>
</organism>
<dbReference type="STRING" id="381665.SAMN05216554_4157"/>
<dbReference type="FunFam" id="3.40.605.10:FF:000026">
    <property type="entry name" value="Aldehyde dehydrogenase, putative"/>
    <property type="match status" value="1"/>
</dbReference>
<dbReference type="FunFam" id="3.40.309.10:FF:000012">
    <property type="entry name" value="Betaine aldehyde dehydrogenase"/>
    <property type="match status" value="1"/>
</dbReference>
<name>A0A1H3TER9_9MICO</name>
<dbReference type="PROSITE" id="PS00687">
    <property type="entry name" value="ALDEHYDE_DEHYDR_GLU"/>
    <property type="match status" value="1"/>
</dbReference>
<evidence type="ECO:0000256" key="3">
    <source>
        <dbReference type="PROSITE-ProRule" id="PRU10007"/>
    </source>
</evidence>
<dbReference type="InterPro" id="IPR016161">
    <property type="entry name" value="Ald_DH/histidinol_DH"/>
</dbReference>
<dbReference type="Pfam" id="PF00171">
    <property type="entry name" value="Aldedh"/>
    <property type="match status" value="1"/>
</dbReference>
<dbReference type="OrthoDB" id="6882680at2"/>
<dbReference type="RefSeq" id="WP_092557434.1">
    <property type="nucleotide sequence ID" value="NZ_FNPZ01000005.1"/>
</dbReference>
<dbReference type="FunFam" id="3.40.605.10:FF:000007">
    <property type="entry name" value="NAD/NADP-dependent betaine aldehyde dehydrogenase"/>
    <property type="match status" value="1"/>
</dbReference>
<proteinExistence type="inferred from homology"/>
<dbReference type="AlphaFoldDB" id="A0A1H3TER9"/>
<evidence type="ECO:0000256" key="2">
    <source>
        <dbReference type="ARBA" id="ARBA00023002"/>
    </source>
</evidence>
<dbReference type="InterPro" id="IPR016162">
    <property type="entry name" value="Ald_DH_N"/>
</dbReference>
<accession>A0A1H3TER9</accession>
<protein>
    <submittedName>
        <fullName evidence="6">Aldehyde dehydrogenase (NAD+)</fullName>
    </submittedName>
</protein>
<dbReference type="Gene3D" id="3.40.309.10">
    <property type="entry name" value="Aldehyde Dehydrogenase, Chain A, domain 2"/>
    <property type="match status" value="1"/>
</dbReference>
<evidence type="ECO:0000259" key="5">
    <source>
        <dbReference type="Pfam" id="PF00171"/>
    </source>
</evidence>
<dbReference type="PANTHER" id="PTHR11699">
    <property type="entry name" value="ALDEHYDE DEHYDROGENASE-RELATED"/>
    <property type="match status" value="1"/>
</dbReference>
<comment type="similarity">
    <text evidence="1 4">Belongs to the aldehyde dehydrogenase family.</text>
</comment>
<dbReference type="CDD" id="cd07114">
    <property type="entry name" value="ALDH_DhaS"/>
    <property type="match status" value="1"/>
</dbReference>
<dbReference type="Gene3D" id="3.40.605.10">
    <property type="entry name" value="Aldehyde Dehydrogenase, Chain A, domain 1"/>
    <property type="match status" value="1"/>
</dbReference>
<dbReference type="Proteomes" id="UP000198891">
    <property type="component" value="Unassembled WGS sequence"/>
</dbReference>
<dbReference type="InterPro" id="IPR015590">
    <property type="entry name" value="Aldehyde_DH_dom"/>
</dbReference>